<dbReference type="EMBL" id="JAULSV010000001">
    <property type="protein sequence ID" value="KAK0655326.1"/>
    <property type="molecule type" value="Genomic_DNA"/>
</dbReference>
<evidence type="ECO:0000256" key="1">
    <source>
        <dbReference type="SAM" id="MobiDB-lite"/>
    </source>
</evidence>
<dbReference type="AlphaFoldDB" id="A0AA40CXS7"/>
<protein>
    <submittedName>
        <fullName evidence="2">Uncharacterized protein</fullName>
    </submittedName>
</protein>
<gene>
    <name evidence="2" type="ORF">B0T16DRAFT_9356</name>
</gene>
<evidence type="ECO:0000313" key="2">
    <source>
        <dbReference type="EMBL" id="KAK0655326.1"/>
    </source>
</evidence>
<comment type="caution">
    <text evidence="2">The sequence shown here is derived from an EMBL/GenBank/DDBJ whole genome shotgun (WGS) entry which is preliminary data.</text>
</comment>
<feature type="region of interest" description="Disordered" evidence="1">
    <location>
        <begin position="29"/>
        <end position="52"/>
    </location>
</feature>
<keyword evidence="3" id="KW-1185">Reference proteome</keyword>
<sequence>MQVATKVAQRFNPNVKIVAHHGNIRTLSSTSTSLRVSPSSSMRSTTSRRDAM</sequence>
<dbReference type="Proteomes" id="UP001174936">
    <property type="component" value="Unassembled WGS sequence"/>
</dbReference>
<evidence type="ECO:0000313" key="3">
    <source>
        <dbReference type="Proteomes" id="UP001174936"/>
    </source>
</evidence>
<accession>A0AA40CXS7</accession>
<reference evidence="2" key="1">
    <citation type="submission" date="2023-06" db="EMBL/GenBank/DDBJ databases">
        <title>Genome-scale phylogeny and comparative genomics of the fungal order Sordariales.</title>
        <authorList>
            <consortium name="Lawrence Berkeley National Laboratory"/>
            <person name="Hensen N."/>
            <person name="Bonometti L."/>
            <person name="Westerberg I."/>
            <person name="Brannstrom I.O."/>
            <person name="Guillou S."/>
            <person name="Cros-Aarteil S."/>
            <person name="Calhoun S."/>
            <person name="Haridas S."/>
            <person name="Kuo A."/>
            <person name="Mondo S."/>
            <person name="Pangilinan J."/>
            <person name="Riley R."/>
            <person name="Labutti K."/>
            <person name="Andreopoulos B."/>
            <person name="Lipzen A."/>
            <person name="Chen C."/>
            <person name="Yanf M."/>
            <person name="Daum C."/>
            <person name="Ng V."/>
            <person name="Clum A."/>
            <person name="Steindorff A."/>
            <person name="Ohm R."/>
            <person name="Martin F."/>
            <person name="Silar P."/>
            <person name="Natvig D."/>
            <person name="Lalanne C."/>
            <person name="Gautier V."/>
            <person name="Ament-Velasquez S.L."/>
            <person name="Kruys A."/>
            <person name="Hutchinson M.I."/>
            <person name="Powell A.J."/>
            <person name="Barry K."/>
            <person name="Miller A.N."/>
            <person name="Grigoriev I.V."/>
            <person name="Debuchy R."/>
            <person name="Gladieux P."/>
            <person name="Thoren M.H."/>
            <person name="Johannesson H."/>
        </authorList>
    </citation>
    <scope>NUCLEOTIDE SEQUENCE</scope>
    <source>
        <strain evidence="2">SMH2532-1</strain>
    </source>
</reference>
<feature type="compositionally biased region" description="Low complexity" evidence="1">
    <location>
        <begin position="29"/>
        <end position="45"/>
    </location>
</feature>
<organism evidence="2 3">
    <name type="scientific">Cercophora newfieldiana</name>
    <dbReference type="NCBI Taxonomy" id="92897"/>
    <lineage>
        <taxon>Eukaryota</taxon>
        <taxon>Fungi</taxon>
        <taxon>Dikarya</taxon>
        <taxon>Ascomycota</taxon>
        <taxon>Pezizomycotina</taxon>
        <taxon>Sordariomycetes</taxon>
        <taxon>Sordariomycetidae</taxon>
        <taxon>Sordariales</taxon>
        <taxon>Lasiosphaeriaceae</taxon>
        <taxon>Cercophora</taxon>
    </lineage>
</organism>
<name>A0AA40CXS7_9PEZI</name>
<proteinExistence type="predicted"/>